<sequence>MTLREIQILLKLHPCASIAKTIYNGRMKRQVNGGSVDVYSLQSTINDHRTMINYLINNSINATYVAGAISDHHTKSFPILTSWRDIIDLFLIIVFIGFIIHCLLVRAGLSPCKGCFSLCSKCLFPNMSEQLQQHQQLQQQLQEQQELLQQLQGRLRQREQGQSQQGIIRNQSIRRNQQHIPTVASIQEIDFNTPVLRPFQPLKHYRIAPIHRLISTEYLLYLIAQIDKTKTFSIYTERCDELNTVISIQIELVQTEQKESMVLYFELLHLPDPNTFLFVLIRALINIIFHTSKRILVWSQANKEDLQILVLYAYLSKSTLDETYIIVLQGPFKQWYIKTFKHHKNCNVPSFDLQDASYCICPYRPYKNFNDQWTLEKAIQYVFQEFIYPPNGNPIVYQQINISHMYCCLAITKLLMVVELDWTIEHLYQFKKFHQE</sequence>
<evidence type="ECO:0000313" key="3">
    <source>
        <dbReference type="EMBL" id="CAF1257799.1"/>
    </source>
</evidence>
<protein>
    <submittedName>
        <fullName evidence="3">Uncharacterized protein</fullName>
    </submittedName>
</protein>
<keyword evidence="2" id="KW-0812">Transmembrane</keyword>
<dbReference type="AlphaFoldDB" id="A0A815AJ95"/>
<dbReference type="EMBL" id="CAJNOO010002332">
    <property type="protein sequence ID" value="CAF1257799.1"/>
    <property type="molecule type" value="Genomic_DNA"/>
</dbReference>
<feature type="coiled-coil region" evidence="1">
    <location>
        <begin position="124"/>
        <end position="161"/>
    </location>
</feature>
<proteinExistence type="predicted"/>
<comment type="caution">
    <text evidence="3">The sequence shown here is derived from an EMBL/GenBank/DDBJ whole genome shotgun (WGS) entry which is preliminary data.</text>
</comment>
<dbReference type="Proteomes" id="UP000663882">
    <property type="component" value="Unassembled WGS sequence"/>
</dbReference>
<keyword evidence="2" id="KW-1133">Transmembrane helix</keyword>
<feature type="transmembrane region" description="Helical" evidence="2">
    <location>
        <begin position="89"/>
        <end position="109"/>
    </location>
</feature>
<reference evidence="3" key="1">
    <citation type="submission" date="2021-02" db="EMBL/GenBank/DDBJ databases">
        <authorList>
            <person name="Nowell W R."/>
        </authorList>
    </citation>
    <scope>NUCLEOTIDE SEQUENCE</scope>
</reference>
<evidence type="ECO:0000256" key="2">
    <source>
        <dbReference type="SAM" id="Phobius"/>
    </source>
</evidence>
<keyword evidence="2" id="KW-0472">Membrane</keyword>
<keyword evidence="1" id="KW-0175">Coiled coil</keyword>
<gene>
    <name evidence="3" type="ORF">RFH988_LOCUS27512</name>
</gene>
<evidence type="ECO:0000313" key="4">
    <source>
        <dbReference type="Proteomes" id="UP000663882"/>
    </source>
</evidence>
<organism evidence="3 4">
    <name type="scientific">Rotaria sordida</name>
    <dbReference type="NCBI Taxonomy" id="392033"/>
    <lineage>
        <taxon>Eukaryota</taxon>
        <taxon>Metazoa</taxon>
        <taxon>Spiralia</taxon>
        <taxon>Gnathifera</taxon>
        <taxon>Rotifera</taxon>
        <taxon>Eurotatoria</taxon>
        <taxon>Bdelloidea</taxon>
        <taxon>Philodinida</taxon>
        <taxon>Philodinidae</taxon>
        <taxon>Rotaria</taxon>
    </lineage>
</organism>
<name>A0A815AJ95_9BILA</name>
<accession>A0A815AJ95</accession>
<evidence type="ECO:0000256" key="1">
    <source>
        <dbReference type="SAM" id="Coils"/>
    </source>
</evidence>
<dbReference type="OrthoDB" id="10051040at2759"/>